<proteinExistence type="predicted"/>
<evidence type="ECO:0000313" key="8">
    <source>
        <dbReference type="Proteomes" id="UP001597277"/>
    </source>
</evidence>
<feature type="transmembrane region" description="Helical" evidence="5">
    <location>
        <begin position="76"/>
        <end position="94"/>
    </location>
</feature>
<keyword evidence="8" id="KW-1185">Reference proteome</keyword>
<dbReference type="EMBL" id="JBHUEE010000003">
    <property type="protein sequence ID" value="MFD1717853.1"/>
    <property type="molecule type" value="Genomic_DNA"/>
</dbReference>
<keyword evidence="4 5" id="KW-0472">Membrane</keyword>
<dbReference type="SUPFAM" id="SSF103473">
    <property type="entry name" value="MFS general substrate transporter"/>
    <property type="match status" value="1"/>
</dbReference>
<feature type="transmembrane region" description="Helical" evidence="5">
    <location>
        <begin position="234"/>
        <end position="253"/>
    </location>
</feature>
<feature type="domain" description="Major facilitator superfamily (MFS) profile" evidence="6">
    <location>
        <begin position="10"/>
        <end position="379"/>
    </location>
</feature>
<dbReference type="InterPro" id="IPR011701">
    <property type="entry name" value="MFS"/>
</dbReference>
<name>A0ABW4L4S7_9MICO</name>
<gene>
    <name evidence="7" type="ORF">ACFSE6_08405</name>
</gene>
<dbReference type="PROSITE" id="PS50850">
    <property type="entry name" value="MFS"/>
    <property type="match status" value="1"/>
</dbReference>
<reference evidence="8" key="1">
    <citation type="journal article" date="2019" name="Int. J. Syst. Evol. Microbiol.">
        <title>The Global Catalogue of Microorganisms (GCM) 10K type strain sequencing project: providing services to taxonomists for standard genome sequencing and annotation.</title>
        <authorList>
            <consortium name="The Broad Institute Genomics Platform"/>
            <consortium name="The Broad Institute Genome Sequencing Center for Infectious Disease"/>
            <person name="Wu L."/>
            <person name="Ma J."/>
        </authorList>
    </citation>
    <scope>NUCLEOTIDE SEQUENCE [LARGE SCALE GENOMIC DNA]</scope>
    <source>
        <strain evidence="8">JCM 17130</strain>
    </source>
</reference>
<dbReference type="PANTHER" id="PTHR23531:SF1">
    <property type="entry name" value="QUINOLENE RESISTANCE PROTEIN NORA"/>
    <property type="match status" value="1"/>
</dbReference>
<feature type="transmembrane region" description="Helical" evidence="5">
    <location>
        <begin position="12"/>
        <end position="36"/>
    </location>
</feature>
<evidence type="ECO:0000256" key="2">
    <source>
        <dbReference type="ARBA" id="ARBA00022692"/>
    </source>
</evidence>
<keyword evidence="2 5" id="KW-0812">Transmembrane</keyword>
<keyword evidence="3 5" id="KW-1133">Transmembrane helix</keyword>
<feature type="transmembrane region" description="Helical" evidence="5">
    <location>
        <begin position="135"/>
        <end position="156"/>
    </location>
</feature>
<dbReference type="Pfam" id="PF07690">
    <property type="entry name" value="MFS_1"/>
    <property type="match status" value="1"/>
</dbReference>
<comment type="subcellular location">
    <subcellularLocation>
        <location evidence="1">Cell membrane</location>
        <topology evidence="1">Multi-pass membrane protein</topology>
    </subcellularLocation>
</comment>
<accession>A0ABW4L4S7</accession>
<feature type="transmembrane region" description="Helical" evidence="5">
    <location>
        <begin position="42"/>
        <end position="64"/>
    </location>
</feature>
<dbReference type="InterPro" id="IPR052714">
    <property type="entry name" value="MFS_Exporter"/>
</dbReference>
<evidence type="ECO:0000256" key="4">
    <source>
        <dbReference type="ARBA" id="ARBA00023136"/>
    </source>
</evidence>
<sequence length="386" mass="38286">MRQESSASRHLAFLFVSAFLAIGNFAALMSVVPLWAAHGGAGSGGVGATTGVTLGATVLTQLTMPWLFRLLTLRRMLAVGAFVLALATPAYALTDALVPVLAVSAVRGAGFACVVVAGVALAAEIAPPGRVATSAGMFGVAAGLPNVLLLPAGVWLAQQWGFTSLFLAAAAVALAAVPLALALPETGGHATRRTFGHSHLDRRPLAAAGVFLTTTATFGTVATFLPVALPASPIPSLALLILSAGAVVTRLVSGAVADRYGSGRLVVPCAVVCGLGAAGLAATMDDGGPALVLAAAVFGLGLGAVQNDSFVVVLQHFGPGRSGAASTIWNIAYDGGMGLGPLVVGFGLALTGYAGVFVALAFALIAAAAAGRMLGGRRMGMAEHTG</sequence>
<evidence type="ECO:0000256" key="5">
    <source>
        <dbReference type="SAM" id="Phobius"/>
    </source>
</evidence>
<evidence type="ECO:0000256" key="3">
    <source>
        <dbReference type="ARBA" id="ARBA00022989"/>
    </source>
</evidence>
<evidence type="ECO:0000313" key="7">
    <source>
        <dbReference type="EMBL" id="MFD1717853.1"/>
    </source>
</evidence>
<dbReference type="Proteomes" id="UP001597277">
    <property type="component" value="Unassembled WGS sequence"/>
</dbReference>
<feature type="transmembrane region" description="Helical" evidence="5">
    <location>
        <begin position="265"/>
        <end position="284"/>
    </location>
</feature>
<dbReference type="Gene3D" id="1.20.1250.20">
    <property type="entry name" value="MFS general substrate transporter like domains"/>
    <property type="match status" value="1"/>
</dbReference>
<dbReference type="InterPro" id="IPR036259">
    <property type="entry name" value="MFS_trans_sf"/>
</dbReference>
<feature type="transmembrane region" description="Helical" evidence="5">
    <location>
        <begin position="205"/>
        <end position="228"/>
    </location>
</feature>
<dbReference type="InterPro" id="IPR020846">
    <property type="entry name" value="MFS_dom"/>
</dbReference>
<feature type="transmembrane region" description="Helical" evidence="5">
    <location>
        <begin position="100"/>
        <end position="123"/>
    </location>
</feature>
<organism evidence="7 8">
    <name type="scientific">Georgenia deserti</name>
    <dbReference type="NCBI Taxonomy" id="2093781"/>
    <lineage>
        <taxon>Bacteria</taxon>
        <taxon>Bacillati</taxon>
        <taxon>Actinomycetota</taxon>
        <taxon>Actinomycetes</taxon>
        <taxon>Micrococcales</taxon>
        <taxon>Bogoriellaceae</taxon>
        <taxon>Georgenia</taxon>
    </lineage>
</organism>
<feature type="transmembrane region" description="Helical" evidence="5">
    <location>
        <begin position="350"/>
        <end position="371"/>
    </location>
</feature>
<dbReference type="RefSeq" id="WP_388004965.1">
    <property type="nucleotide sequence ID" value="NZ_JBHUEE010000003.1"/>
</dbReference>
<feature type="transmembrane region" description="Helical" evidence="5">
    <location>
        <begin position="326"/>
        <end position="344"/>
    </location>
</feature>
<evidence type="ECO:0000256" key="1">
    <source>
        <dbReference type="ARBA" id="ARBA00004651"/>
    </source>
</evidence>
<feature type="transmembrane region" description="Helical" evidence="5">
    <location>
        <begin position="162"/>
        <end position="184"/>
    </location>
</feature>
<dbReference type="PANTHER" id="PTHR23531">
    <property type="entry name" value="QUINOLENE RESISTANCE PROTEIN NORA"/>
    <property type="match status" value="1"/>
</dbReference>
<comment type="caution">
    <text evidence="7">The sequence shown here is derived from an EMBL/GenBank/DDBJ whole genome shotgun (WGS) entry which is preliminary data.</text>
</comment>
<feature type="transmembrane region" description="Helical" evidence="5">
    <location>
        <begin position="290"/>
        <end position="314"/>
    </location>
</feature>
<protein>
    <submittedName>
        <fullName evidence="7">MFS transporter</fullName>
    </submittedName>
</protein>
<evidence type="ECO:0000259" key="6">
    <source>
        <dbReference type="PROSITE" id="PS50850"/>
    </source>
</evidence>